<proteinExistence type="predicted"/>
<name>A0A2X0RQN5_LACHE</name>
<gene>
    <name evidence="1" type="ORF">BDKNPLJD_00140</name>
</gene>
<organism evidence="1">
    <name type="scientific">Lactobacillus helveticus</name>
    <name type="common">Lactobacillus suntoryeus</name>
    <dbReference type="NCBI Taxonomy" id="1587"/>
    <lineage>
        <taxon>Bacteria</taxon>
        <taxon>Bacillati</taxon>
        <taxon>Bacillota</taxon>
        <taxon>Bacilli</taxon>
        <taxon>Lactobacillales</taxon>
        <taxon>Lactobacillaceae</taxon>
        <taxon>Lactobacillus</taxon>
    </lineage>
</organism>
<sequence length="51" mass="5566">MGILIIGSIILDIWLGSTKIPLRIAMIVIQAVIALILTWLVGRRKPANATK</sequence>
<reference evidence="1" key="1">
    <citation type="submission" date="2018-01" db="EMBL/GenBank/DDBJ databases">
        <authorList>
            <person name="Gaut B.S."/>
            <person name="Morton B.R."/>
            <person name="Clegg M.T."/>
            <person name="Duvall M.R."/>
        </authorList>
    </citation>
    <scope>NUCLEOTIDE SEQUENCE</scope>
    <source>
        <strain evidence="1">Lactobacillus helveticus</strain>
    </source>
</reference>
<protein>
    <submittedName>
        <fullName evidence="1">Uncharacterized protein</fullName>
    </submittedName>
</protein>
<evidence type="ECO:0000313" key="1">
    <source>
        <dbReference type="EMBL" id="SPB21828.1"/>
    </source>
</evidence>
<accession>A0A2X0RQN5</accession>
<dbReference type="EMBL" id="OGTV01000004">
    <property type="protein sequence ID" value="SPB21828.1"/>
    <property type="molecule type" value="Genomic_DNA"/>
</dbReference>
<dbReference type="AlphaFoldDB" id="A0A2X0RQN5"/>